<dbReference type="GO" id="GO:0016020">
    <property type="term" value="C:membrane"/>
    <property type="evidence" value="ECO:0007669"/>
    <property type="project" value="InterPro"/>
</dbReference>
<dbReference type="GO" id="GO:0003830">
    <property type="term" value="F:beta-1,4-mannosylglycoprotein 4-beta-N-acetylglucosaminyltransferase activity"/>
    <property type="evidence" value="ECO:0007669"/>
    <property type="project" value="InterPro"/>
</dbReference>
<sequence length="381" mass="43956">MIPSIRSFLRPTSLLLSLTLVCLIFIGRRAHVHKNRVHILQPDLYRMSTVGPAHLLLLPDKIGQFCDAHGFQEYDESRHGPRPRRLYDLFLISTELDWLEIRLHTLSPYVDYFVIVESRTTFTGLEKPAYLEENWARFAAFHHKIIHRVVEDPGEAVGSRTWDHEDYMRNALFDSVFPGLSGTEEEPQNGDVLIVGDIDEVTKPETLFVLRKCAIPERLTLRSHFYYYSFQWLHRGDQWAHPQATIYKGISSTISPKDLRNGEGPHGWFFLGDLQRWWQKSEIWNASWHCSSCFATVAEMQAKMNSFSHSPLNTEGNRDGATIVERVRNGLDLFGRPTEIYDRVENNQDVPGYIKHHSQRFGYLLDRDGPNAGFTDVAVDG</sequence>
<accession>A0A9W7SKT8</accession>
<evidence type="ECO:0000313" key="1">
    <source>
        <dbReference type="EMBL" id="KAH9820883.1"/>
    </source>
</evidence>
<reference evidence="1 2" key="2">
    <citation type="journal article" date="2021" name="Curr. Genet.">
        <title>Genetic response to nitrogen starvation in the aggressive Eucalyptus foliar pathogen Teratosphaeria destructans.</title>
        <authorList>
            <person name="Havenga M."/>
            <person name="Wingfield B.D."/>
            <person name="Wingfield M.J."/>
            <person name="Dreyer L.L."/>
            <person name="Roets F."/>
            <person name="Aylward J."/>
        </authorList>
    </citation>
    <scope>NUCLEOTIDE SEQUENCE [LARGE SCALE GENOMIC DNA]</scope>
    <source>
        <strain evidence="1">CMW44962</strain>
    </source>
</reference>
<dbReference type="AlphaFoldDB" id="A0A9W7SKT8"/>
<keyword evidence="2" id="KW-1185">Reference proteome</keyword>
<comment type="caution">
    <text evidence="1">The sequence shown here is derived from an EMBL/GenBank/DDBJ whole genome shotgun (WGS) entry which is preliminary data.</text>
</comment>
<dbReference type="OrthoDB" id="6474464at2759"/>
<dbReference type="PANTHER" id="PTHR12224:SF0">
    <property type="entry name" value="BETA-1,4-MANNOSYL-GLYCOPROTEIN 4-BETA-N-ACETYLGLUCOSAMINYLTRANSFERASE"/>
    <property type="match status" value="1"/>
</dbReference>
<dbReference type="EMBL" id="RIBY02002289">
    <property type="protein sequence ID" value="KAH9820883.1"/>
    <property type="molecule type" value="Genomic_DNA"/>
</dbReference>
<reference evidence="1 2" key="1">
    <citation type="journal article" date="2018" name="IMA Fungus">
        <title>IMA Genome-F 10: Nine draft genome sequences of Claviceps purpurea s.lat., including C. arundinis, C. humidiphila, and C. cf. spartinae, pseudomolecules for the pitch canker pathogen Fusarium circinatum, draft genome of Davidsoniella eucalypti, Grosmannia galeiformis, Quambalaria eucalypti, and Teratosphaeria destructans.</title>
        <authorList>
            <person name="Wingfield B.D."/>
            <person name="Liu M."/>
            <person name="Nguyen H.D."/>
            <person name="Lane F.A."/>
            <person name="Morgan S.W."/>
            <person name="De Vos L."/>
            <person name="Wilken P.M."/>
            <person name="Duong T.A."/>
            <person name="Aylward J."/>
            <person name="Coetzee M.P."/>
            <person name="Dadej K."/>
            <person name="De Beer Z.W."/>
            <person name="Findlay W."/>
            <person name="Havenga M."/>
            <person name="Kolarik M."/>
            <person name="Menzies J.G."/>
            <person name="Naidoo K."/>
            <person name="Pochopski O."/>
            <person name="Shoukouhi P."/>
            <person name="Santana Q.C."/>
            <person name="Seifert K.A."/>
            <person name="Soal N."/>
            <person name="Steenkamp E.T."/>
            <person name="Tatham C.T."/>
            <person name="van der Nest M.A."/>
            <person name="Wingfield M.J."/>
        </authorList>
    </citation>
    <scope>NUCLEOTIDE SEQUENCE [LARGE SCALE GENOMIC DNA]</scope>
    <source>
        <strain evidence="1">CMW44962</strain>
    </source>
</reference>
<dbReference type="GO" id="GO:0006044">
    <property type="term" value="P:N-acetylglucosamine metabolic process"/>
    <property type="evidence" value="ECO:0007669"/>
    <property type="project" value="TreeGrafter"/>
</dbReference>
<dbReference type="Pfam" id="PF04724">
    <property type="entry name" value="Glyco_transf_17"/>
    <property type="match status" value="2"/>
</dbReference>
<dbReference type="PANTHER" id="PTHR12224">
    <property type="entry name" value="BETA-1,4-MANNOSYL-GLYCOPROTEIN BETA-1,4-N-ACETYLGLUCOSAMINYL-TRANSFERASE"/>
    <property type="match status" value="1"/>
</dbReference>
<evidence type="ECO:0000313" key="2">
    <source>
        <dbReference type="Proteomes" id="UP001138500"/>
    </source>
</evidence>
<dbReference type="Proteomes" id="UP001138500">
    <property type="component" value="Unassembled WGS sequence"/>
</dbReference>
<dbReference type="InterPro" id="IPR006813">
    <property type="entry name" value="Glyco_trans_17"/>
</dbReference>
<proteinExistence type="predicted"/>
<gene>
    <name evidence="1" type="ORF">Tdes44962_MAKER05074</name>
</gene>
<name>A0A9W7SKT8_9PEZI</name>
<protein>
    <submittedName>
        <fullName evidence="1">Glycosyltransferase family 17 protein</fullName>
    </submittedName>
</protein>
<organism evidence="1 2">
    <name type="scientific">Teratosphaeria destructans</name>
    <dbReference type="NCBI Taxonomy" id="418781"/>
    <lineage>
        <taxon>Eukaryota</taxon>
        <taxon>Fungi</taxon>
        <taxon>Dikarya</taxon>
        <taxon>Ascomycota</taxon>
        <taxon>Pezizomycotina</taxon>
        <taxon>Dothideomycetes</taxon>
        <taxon>Dothideomycetidae</taxon>
        <taxon>Mycosphaerellales</taxon>
        <taxon>Teratosphaeriaceae</taxon>
        <taxon>Teratosphaeria</taxon>
    </lineage>
</organism>